<dbReference type="Pfam" id="PF05368">
    <property type="entry name" value="NmrA"/>
    <property type="match status" value="1"/>
</dbReference>
<dbReference type="InterPro" id="IPR008030">
    <property type="entry name" value="NmrA-like"/>
</dbReference>
<name>A0A286UIP2_9AGAM</name>
<evidence type="ECO:0000313" key="5">
    <source>
        <dbReference type="Proteomes" id="UP000217199"/>
    </source>
</evidence>
<dbReference type="EMBL" id="NBII01000004">
    <property type="protein sequence ID" value="PAV19369.1"/>
    <property type="molecule type" value="Genomic_DNA"/>
</dbReference>
<sequence>MAEPESSVSARTILVTGATGKQGQAFIEATLSTGAASNLRILALTRSIKSAQSRSLDDVERVKLVEGDLDDPKSIRDIFEAEKVDGKNGIWGVFVVLAFPGLGADMSGEERQGKLIADISHEYKVQHLVYSSAELCGENDHHLAKVQIERHIKSMEDLRWTILRPAFFMDNFDGTIGKITSAVLKAGLKKDTKVQFIAAEDIGQIALAVFLSSEDYAKEVIVVIGDALTTTELTEAYTRGSGHALPSVPLVLARILLSMNKHTKDLISSIERASLARANASESNEDLIARCLSLYPGMKSVEAWARARGARQDRQKGWNNVTIGDLVKGKR</sequence>
<dbReference type="InterPro" id="IPR036291">
    <property type="entry name" value="NAD(P)-bd_dom_sf"/>
</dbReference>
<dbReference type="Gene3D" id="3.90.25.10">
    <property type="entry name" value="UDP-galactose 4-epimerase, domain 1"/>
    <property type="match status" value="1"/>
</dbReference>
<dbReference type="GO" id="GO:0005634">
    <property type="term" value="C:nucleus"/>
    <property type="evidence" value="ECO:0007669"/>
    <property type="project" value="TreeGrafter"/>
</dbReference>
<dbReference type="SUPFAM" id="SSF51735">
    <property type="entry name" value="NAD(P)-binding Rossmann-fold domains"/>
    <property type="match status" value="1"/>
</dbReference>
<evidence type="ECO:0000313" key="4">
    <source>
        <dbReference type="EMBL" id="PAV19369.1"/>
    </source>
</evidence>
<comment type="caution">
    <text evidence="4">The sequence shown here is derived from an EMBL/GenBank/DDBJ whole genome shotgun (WGS) entry which is preliminary data.</text>
</comment>
<proteinExistence type="inferred from homology"/>
<dbReference type="InParanoid" id="A0A286UIP2"/>
<evidence type="ECO:0000256" key="2">
    <source>
        <dbReference type="ARBA" id="ARBA00022857"/>
    </source>
</evidence>
<reference evidence="4 5" key="1">
    <citation type="journal article" date="2017" name="Mol. Ecol.">
        <title>Comparative and population genomic landscape of Phellinus noxius: A hypervariable fungus causing root rot in trees.</title>
        <authorList>
            <person name="Chung C.L."/>
            <person name="Lee T.J."/>
            <person name="Akiba M."/>
            <person name="Lee H.H."/>
            <person name="Kuo T.H."/>
            <person name="Liu D."/>
            <person name="Ke H.M."/>
            <person name="Yokoi T."/>
            <person name="Roa M.B."/>
            <person name="Lu M.J."/>
            <person name="Chang Y.Y."/>
            <person name="Ann P.J."/>
            <person name="Tsai J.N."/>
            <person name="Chen C.Y."/>
            <person name="Tzean S.S."/>
            <person name="Ota Y."/>
            <person name="Hattori T."/>
            <person name="Sahashi N."/>
            <person name="Liou R.F."/>
            <person name="Kikuchi T."/>
            <person name="Tsai I.J."/>
        </authorList>
    </citation>
    <scope>NUCLEOTIDE SEQUENCE [LARGE SCALE GENOMIC DNA]</scope>
    <source>
        <strain evidence="4 5">FFPRI411160</strain>
    </source>
</reference>
<feature type="domain" description="NmrA-like" evidence="3">
    <location>
        <begin position="11"/>
        <end position="259"/>
    </location>
</feature>
<dbReference type="OrthoDB" id="9997102at2759"/>
<gene>
    <name evidence="4" type="ORF">PNOK_0430300</name>
</gene>
<dbReference type="Gene3D" id="3.40.50.720">
    <property type="entry name" value="NAD(P)-binding Rossmann-like Domain"/>
    <property type="match status" value="1"/>
</dbReference>
<evidence type="ECO:0000259" key="3">
    <source>
        <dbReference type="Pfam" id="PF05368"/>
    </source>
</evidence>
<dbReference type="InterPro" id="IPR051164">
    <property type="entry name" value="NmrA-like_oxidored"/>
</dbReference>
<keyword evidence="5" id="KW-1185">Reference proteome</keyword>
<protein>
    <submittedName>
        <fullName evidence="4">NAD(P)H-binding family</fullName>
    </submittedName>
</protein>
<keyword evidence="2" id="KW-0521">NADP</keyword>
<dbReference type="PANTHER" id="PTHR42748">
    <property type="entry name" value="NITROGEN METABOLITE REPRESSION PROTEIN NMRA FAMILY MEMBER"/>
    <property type="match status" value="1"/>
</dbReference>
<evidence type="ECO:0000256" key="1">
    <source>
        <dbReference type="ARBA" id="ARBA00006328"/>
    </source>
</evidence>
<dbReference type="AlphaFoldDB" id="A0A286UIP2"/>
<dbReference type="Proteomes" id="UP000217199">
    <property type="component" value="Unassembled WGS sequence"/>
</dbReference>
<dbReference type="PANTHER" id="PTHR42748:SF7">
    <property type="entry name" value="NMRA LIKE REDOX SENSOR 1-RELATED"/>
    <property type="match status" value="1"/>
</dbReference>
<dbReference type="STRING" id="2282107.A0A286UIP2"/>
<organism evidence="4 5">
    <name type="scientific">Pyrrhoderma noxium</name>
    <dbReference type="NCBI Taxonomy" id="2282107"/>
    <lineage>
        <taxon>Eukaryota</taxon>
        <taxon>Fungi</taxon>
        <taxon>Dikarya</taxon>
        <taxon>Basidiomycota</taxon>
        <taxon>Agaricomycotina</taxon>
        <taxon>Agaricomycetes</taxon>
        <taxon>Hymenochaetales</taxon>
        <taxon>Hymenochaetaceae</taxon>
        <taxon>Pyrrhoderma</taxon>
    </lineage>
</organism>
<comment type="similarity">
    <text evidence="1">Belongs to the NmrA-type oxidoreductase family.</text>
</comment>
<accession>A0A286UIP2</accession>